<protein>
    <submittedName>
        <fullName evidence="1">Uncharacterized protein</fullName>
    </submittedName>
</protein>
<accession>B5GLY0</accession>
<dbReference type="Proteomes" id="UP000002357">
    <property type="component" value="Plasmid pSCL4"/>
</dbReference>
<evidence type="ECO:0000313" key="2">
    <source>
        <dbReference type="Proteomes" id="UP000002357"/>
    </source>
</evidence>
<evidence type="ECO:0000313" key="1">
    <source>
        <dbReference type="EMBL" id="EFG04985.2"/>
    </source>
</evidence>
<organism evidence="1 2">
    <name type="scientific">Streptomyces clavuligerus</name>
    <dbReference type="NCBI Taxonomy" id="1901"/>
    <lineage>
        <taxon>Bacteria</taxon>
        <taxon>Bacillati</taxon>
        <taxon>Actinomycetota</taxon>
        <taxon>Actinomycetes</taxon>
        <taxon>Kitasatosporales</taxon>
        <taxon>Streptomycetaceae</taxon>
        <taxon>Streptomyces</taxon>
    </lineage>
</organism>
<dbReference type="AlphaFoldDB" id="B5GLY0"/>
<geneLocation type="plasmid" evidence="1 2">
    <name>pSCL4</name>
</geneLocation>
<keyword evidence="1" id="KW-0614">Plasmid</keyword>
<proteinExistence type="predicted"/>
<dbReference type="EMBL" id="CM000914">
    <property type="protein sequence ID" value="EFG04985.2"/>
    <property type="molecule type" value="Genomic_DNA"/>
</dbReference>
<keyword evidence="2" id="KW-1185">Reference proteome</keyword>
<sequence>MRPTTGQSSDPLALPNAFAHTVGPTLREFSWGCEYISYCRLLAQVEMERWPTTSERTAATRRSGLGAQ</sequence>
<gene>
    <name evidence="1" type="ORF">SCLAV_p1503</name>
</gene>
<reference evidence="1 2" key="1">
    <citation type="journal article" date="2010" name="Genome Biol. Evol.">
        <title>The sequence of a 1.8-mb bacterial linear plasmid reveals a rich evolutionary reservoir of secondary metabolic pathways.</title>
        <authorList>
            <person name="Medema M.H."/>
            <person name="Trefzer A."/>
            <person name="Kovalchuk A."/>
            <person name="van den Berg M."/>
            <person name="Mueller U."/>
            <person name="Heijne W."/>
            <person name="Wu L."/>
            <person name="Alam M.T."/>
            <person name="Ronning C.M."/>
            <person name="Nierman W.C."/>
            <person name="Bovenberg R.A.L."/>
            <person name="Breitling R."/>
            <person name="Takano E."/>
        </authorList>
    </citation>
    <scope>NUCLEOTIDE SEQUENCE [LARGE SCALE GENOMIC DNA]</scope>
    <source>
        <strain evidence="1">ATCC 27064</strain>
        <plasmid evidence="1 2">pSCL4</plasmid>
    </source>
</reference>
<name>B5GLY0_STRCL</name>